<dbReference type="Proteomes" id="UP000005237">
    <property type="component" value="Unassembled WGS sequence"/>
</dbReference>
<keyword evidence="2" id="KW-1185">Reference proteome</keyword>
<reference evidence="2" key="1">
    <citation type="submission" date="2010-08" db="EMBL/GenBank/DDBJ databases">
        <authorList>
            <consortium name="Caenorhabditis japonica Sequencing Consortium"/>
            <person name="Wilson R.K."/>
        </authorList>
    </citation>
    <scope>NUCLEOTIDE SEQUENCE [LARGE SCALE GENOMIC DNA]</scope>
    <source>
        <strain evidence="2">DF5081</strain>
    </source>
</reference>
<name>A0A8R1IAH2_CAEJA</name>
<protein>
    <submittedName>
        <fullName evidence="1">Uncharacterized protein</fullName>
    </submittedName>
</protein>
<proteinExistence type="predicted"/>
<evidence type="ECO:0000313" key="2">
    <source>
        <dbReference type="Proteomes" id="UP000005237"/>
    </source>
</evidence>
<accession>A0A8R1IAH2</accession>
<evidence type="ECO:0000313" key="1">
    <source>
        <dbReference type="EnsemblMetazoa" id="CJA31971.1"/>
    </source>
</evidence>
<dbReference type="AlphaFoldDB" id="A0A8R1IAH2"/>
<organism evidence="1 2">
    <name type="scientific">Caenorhabditis japonica</name>
    <dbReference type="NCBI Taxonomy" id="281687"/>
    <lineage>
        <taxon>Eukaryota</taxon>
        <taxon>Metazoa</taxon>
        <taxon>Ecdysozoa</taxon>
        <taxon>Nematoda</taxon>
        <taxon>Chromadorea</taxon>
        <taxon>Rhabditida</taxon>
        <taxon>Rhabditina</taxon>
        <taxon>Rhabditomorpha</taxon>
        <taxon>Rhabditoidea</taxon>
        <taxon>Rhabditidae</taxon>
        <taxon>Peloderinae</taxon>
        <taxon>Caenorhabditis</taxon>
    </lineage>
</organism>
<reference evidence="1" key="2">
    <citation type="submission" date="2022-06" db="UniProtKB">
        <authorList>
            <consortium name="EnsemblMetazoa"/>
        </authorList>
    </citation>
    <scope>IDENTIFICATION</scope>
    <source>
        <strain evidence="1">DF5081</strain>
    </source>
</reference>
<sequence length="122" mass="14408">RGFKNEDYTRRKRLMENYLLEYLPGGYHLFINLFEQLFETPDNKMLKLPALEKWFLEESRRFGADRPLLDSFANVVRLALTAERVLPKKIYSLHPPMMSATFSQEQCAALLAQRFFKNDMIG</sequence>
<dbReference type="EnsemblMetazoa" id="CJA31971.1">
    <property type="protein sequence ID" value="CJA31971.1"/>
    <property type="gene ID" value="WBGene00207818"/>
</dbReference>